<dbReference type="STRING" id="1547283.A9C19_02495"/>
<dbReference type="KEGG" id="bwh:A9C19_02495"/>
<dbReference type="AlphaFoldDB" id="A0A1L3MMZ7"/>
<dbReference type="EMBL" id="CP016020">
    <property type="protein sequence ID" value="APH03718.1"/>
    <property type="molecule type" value="Genomic_DNA"/>
</dbReference>
<protein>
    <submittedName>
        <fullName evidence="2">Alpha/beta hydrolase</fullName>
    </submittedName>
</protein>
<dbReference type="InterPro" id="IPR029058">
    <property type="entry name" value="AB_hydrolase_fold"/>
</dbReference>
<dbReference type="Pfam" id="PF12146">
    <property type="entry name" value="Hydrolase_4"/>
    <property type="match status" value="1"/>
</dbReference>
<accession>A0A1L3MMZ7</accession>
<dbReference type="PANTHER" id="PTHR11614">
    <property type="entry name" value="PHOSPHOLIPASE-RELATED"/>
    <property type="match status" value="1"/>
</dbReference>
<dbReference type="RefSeq" id="WP_072578506.1">
    <property type="nucleotide sequence ID" value="NZ_CP016020.1"/>
</dbReference>
<evidence type="ECO:0000313" key="3">
    <source>
        <dbReference type="Proteomes" id="UP000181936"/>
    </source>
</evidence>
<dbReference type="SUPFAM" id="SSF53474">
    <property type="entry name" value="alpha/beta-Hydrolases"/>
    <property type="match status" value="1"/>
</dbReference>
<proteinExistence type="predicted"/>
<keyword evidence="3" id="KW-1185">Reference proteome</keyword>
<dbReference type="InterPro" id="IPR022742">
    <property type="entry name" value="Hydrolase_4"/>
</dbReference>
<evidence type="ECO:0000259" key="1">
    <source>
        <dbReference type="Pfam" id="PF12146"/>
    </source>
</evidence>
<dbReference type="InterPro" id="IPR051044">
    <property type="entry name" value="MAG_DAG_Lipase"/>
</dbReference>
<name>A0A1L3MMZ7_9BACI</name>
<dbReference type="Proteomes" id="UP000181936">
    <property type="component" value="Chromosome"/>
</dbReference>
<feature type="domain" description="Serine aminopeptidase S33" evidence="1">
    <location>
        <begin position="26"/>
        <end position="290"/>
    </location>
</feature>
<sequence>MENTTWLTMSDGQEIFVREWVKNEGEPIAILQLAHGMAEHIERYELFGQFLLEHGIFLIGNDHRGHGQTGERMNAIGFFAEENGFERVTEDLKEVNEYIHKKYPNIPIYLMGHSMGSFLVRRFVQRFQSGVDGVILSGTGGNPGISGKLAKILAKSQMKKRGKKAESHLLSKLVFGSNNKKVKGAKTEYDWLTRDEAEVGKYCNDPYCGFVGTSTFFYDLMHGLELIHKDSEVKKGNKDLPFYVFSGEHDPIGHDTKGVMQVVNQLKANGIKDVTYTFYPEGRHEMLNELNKDEVMEDIYRWLSEKIIK</sequence>
<reference evidence="2 3" key="1">
    <citation type="journal article" date="2016" name="Sci. Rep.">
        <title>Complete genome sequence and transcriptomic analysis of a novel marine strain Bacillus weihaiensis reveals the mechanism of brown algae degradation.</title>
        <authorList>
            <person name="Zhu Y."/>
            <person name="Chen P."/>
            <person name="Bao Y."/>
            <person name="Men Y."/>
            <person name="Zeng Y."/>
            <person name="Yang J."/>
            <person name="Sun J."/>
            <person name="Sun Y."/>
        </authorList>
    </citation>
    <scope>NUCLEOTIDE SEQUENCE [LARGE SCALE GENOMIC DNA]</scope>
    <source>
        <strain evidence="2 3">Alg07</strain>
    </source>
</reference>
<organism evidence="2 3">
    <name type="scientific">Bacillus weihaiensis</name>
    <dbReference type="NCBI Taxonomy" id="1547283"/>
    <lineage>
        <taxon>Bacteria</taxon>
        <taxon>Bacillati</taxon>
        <taxon>Bacillota</taxon>
        <taxon>Bacilli</taxon>
        <taxon>Bacillales</taxon>
        <taxon>Bacillaceae</taxon>
        <taxon>Bacillus</taxon>
    </lineage>
</organism>
<evidence type="ECO:0000313" key="2">
    <source>
        <dbReference type="EMBL" id="APH03718.1"/>
    </source>
</evidence>
<dbReference type="Gene3D" id="3.40.50.1820">
    <property type="entry name" value="alpha/beta hydrolase"/>
    <property type="match status" value="1"/>
</dbReference>
<gene>
    <name evidence="2" type="ORF">A9C19_02495</name>
</gene>
<dbReference type="GO" id="GO:0016787">
    <property type="term" value="F:hydrolase activity"/>
    <property type="evidence" value="ECO:0007669"/>
    <property type="project" value="UniProtKB-KW"/>
</dbReference>
<keyword evidence="2" id="KW-0378">Hydrolase</keyword>
<dbReference type="OrthoDB" id="9806902at2"/>